<reference evidence="2" key="1">
    <citation type="submission" date="2016-10" db="EMBL/GenBank/DDBJ databases">
        <authorList>
            <person name="de Groot N.N."/>
        </authorList>
    </citation>
    <scope>NUCLEOTIDE SEQUENCE</scope>
</reference>
<proteinExistence type="predicted"/>
<dbReference type="AlphaFoldDB" id="A0A1W1E4E1"/>
<keyword evidence="1" id="KW-1133">Transmembrane helix</keyword>
<evidence type="ECO:0000313" key="2">
    <source>
        <dbReference type="EMBL" id="SFV88596.1"/>
    </source>
</evidence>
<protein>
    <submittedName>
        <fullName evidence="2">Uncharacterized protein</fullName>
    </submittedName>
</protein>
<keyword evidence="1" id="KW-0812">Transmembrane</keyword>
<sequence length="40" mass="4232">MDATIDRQQARKNAIRTAVIVGIIATGVFVATIVLYSPTG</sequence>
<dbReference type="EMBL" id="FPIA01000065">
    <property type="protein sequence ID" value="SFV88596.1"/>
    <property type="molecule type" value="Genomic_DNA"/>
</dbReference>
<organism evidence="2">
    <name type="scientific">hydrothermal vent metagenome</name>
    <dbReference type="NCBI Taxonomy" id="652676"/>
    <lineage>
        <taxon>unclassified sequences</taxon>
        <taxon>metagenomes</taxon>
        <taxon>ecological metagenomes</taxon>
    </lineage>
</organism>
<gene>
    <name evidence="2" type="ORF">MNB_SUP05-SYMBIONT-7-683</name>
</gene>
<feature type="transmembrane region" description="Helical" evidence="1">
    <location>
        <begin position="17"/>
        <end position="37"/>
    </location>
</feature>
<name>A0A1W1E4E1_9ZZZZ</name>
<accession>A0A1W1E4E1</accession>
<evidence type="ECO:0000256" key="1">
    <source>
        <dbReference type="SAM" id="Phobius"/>
    </source>
</evidence>
<keyword evidence="1" id="KW-0472">Membrane</keyword>